<evidence type="ECO:0000256" key="8">
    <source>
        <dbReference type="ARBA" id="ARBA00022989"/>
    </source>
</evidence>
<dbReference type="GO" id="GO:0030288">
    <property type="term" value="C:outer membrane-bounded periplasmic space"/>
    <property type="evidence" value="ECO:0007669"/>
    <property type="project" value="InterPro"/>
</dbReference>
<comment type="similarity">
    <text evidence="2">Belongs to the TonB family.</text>
</comment>
<dbReference type="GO" id="GO:0015031">
    <property type="term" value="P:protein transport"/>
    <property type="evidence" value="ECO:0007669"/>
    <property type="project" value="UniProtKB-KW"/>
</dbReference>
<dbReference type="Pfam" id="PF03544">
    <property type="entry name" value="TonB_C"/>
    <property type="match status" value="1"/>
</dbReference>
<dbReference type="GO" id="GO:0055085">
    <property type="term" value="P:transmembrane transport"/>
    <property type="evidence" value="ECO:0007669"/>
    <property type="project" value="InterPro"/>
</dbReference>
<dbReference type="SUPFAM" id="SSF74653">
    <property type="entry name" value="TolA/TonB C-terminal domain"/>
    <property type="match status" value="1"/>
</dbReference>
<accession>A0A7V4G9P2</accession>
<evidence type="ECO:0000256" key="7">
    <source>
        <dbReference type="ARBA" id="ARBA00022927"/>
    </source>
</evidence>
<keyword evidence="5" id="KW-0997">Cell inner membrane</keyword>
<evidence type="ECO:0000256" key="4">
    <source>
        <dbReference type="ARBA" id="ARBA00022475"/>
    </source>
</evidence>
<dbReference type="NCBIfam" id="TIGR01352">
    <property type="entry name" value="tonB_Cterm"/>
    <property type="match status" value="1"/>
</dbReference>
<evidence type="ECO:0000256" key="6">
    <source>
        <dbReference type="ARBA" id="ARBA00022692"/>
    </source>
</evidence>
<keyword evidence="3" id="KW-0813">Transport</keyword>
<dbReference type="Gene3D" id="3.30.1150.10">
    <property type="match status" value="1"/>
</dbReference>
<protein>
    <submittedName>
        <fullName evidence="11">Energy transducer TonB</fullName>
    </submittedName>
</protein>
<evidence type="ECO:0000256" key="5">
    <source>
        <dbReference type="ARBA" id="ARBA00022519"/>
    </source>
</evidence>
<keyword evidence="9" id="KW-0472">Membrane</keyword>
<dbReference type="GO" id="GO:0031992">
    <property type="term" value="F:energy transducer activity"/>
    <property type="evidence" value="ECO:0007669"/>
    <property type="project" value="InterPro"/>
</dbReference>
<evidence type="ECO:0000256" key="1">
    <source>
        <dbReference type="ARBA" id="ARBA00004383"/>
    </source>
</evidence>
<organism evidence="11">
    <name type="scientific">Desulfobacca acetoxidans</name>
    <dbReference type="NCBI Taxonomy" id="60893"/>
    <lineage>
        <taxon>Bacteria</taxon>
        <taxon>Pseudomonadati</taxon>
        <taxon>Thermodesulfobacteriota</taxon>
        <taxon>Desulfobaccia</taxon>
        <taxon>Desulfobaccales</taxon>
        <taxon>Desulfobaccaceae</taxon>
        <taxon>Desulfobacca</taxon>
    </lineage>
</organism>
<dbReference type="PRINTS" id="PR01374">
    <property type="entry name" value="TONBPROTEIN"/>
</dbReference>
<feature type="domain" description="TonB C-terminal" evidence="10">
    <location>
        <begin position="10"/>
        <end position="98"/>
    </location>
</feature>
<comment type="caution">
    <text evidence="11">The sequence shown here is derived from an EMBL/GenBank/DDBJ whole genome shotgun (WGS) entry which is preliminary data.</text>
</comment>
<dbReference type="InterPro" id="IPR003538">
    <property type="entry name" value="TonB"/>
</dbReference>
<keyword evidence="6" id="KW-0812">Transmembrane</keyword>
<keyword evidence="7" id="KW-0653">Protein transport</keyword>
<dbReference type="PANTHER" id="PTHR33446">
    <property type="entry name" value="PROTEIN TONB-RELATED"/>
    <property type="match status" value="1"/>
</dbReference>
<evidence type="ECO:0000256" key="3">
    <source>
        <dbReference type="ARBA" id="ARBA00022448"/>
    </source>
</evidence>
<evidence type="ECO:0000256" key="9">
    <source>
        <dbReference type="ARBA" id="ARBA00023136"/>
    </source>
</evidence>
<dbReference type="PROSITE" id="PS52015">
    <property type="entry name" value="TONB_CTD"/>
    <property type="match status" value="1"/>
</dbReference>
<dbReference type="InterPro" id="IPR037682">
    <property type="entry name" value="TonB_C"/>
</dbReference>
<name>A0A7V4G9P2_9BACT</name>
<reference evidence="11" key="1">
    <citation type="journal article" date="2020" name="mSystems">
        <title>Genome- and Community-Level Interaction Insights into Carbon Utilization and Element Cycling Functions of Hydrothermarchaeota in Hydrothermal Sediment.</title>
        <authorList>
            <person name="Zhou Z."/>
            <person name="Liu Y."/>
            <person name="Xu W."/>
            <person name="Pan J."/>
            <person name="Luo Z.H."/>
            <person name="Li M."/>
        </authorList>
    </citation>
    <scope>NUCLEOTIDE SEQUENCE [LARGE SCALE GENOMIC DNA]</scope>
    <source>
        <strain evidence="11">SpSt-548</strain>
    </source>
</reference>
<keyword evidence="4" id="KW-1003">Cell membrane</keyword>
<dbReference type="GO" id="GO:0015891">
    <property type="term" value="P:siderophore transport"/>
    <property type="evidence" value="ECO:0007669"/>
    <property type="project" value="InterPro"/>
</dbReference>
<dbReference type="AlphaFoldDB" id="A0A7V4G9P2"/>
<evidence type="ECO:0000313" key="11">
    <source>
        <dbReference type="EMBL" id="HGS05946.1"/>
    </source>
</evidence>
<sequence>MKREPIRVGGNVQESKLIRRVEPVYPELAKRARVQGTVVLIVTVDEEGNVSDIQISKGHPLLNDAAVSAVRQWKYSPTLLNGEPVPVIATVTVIFNLK</sequence>
<gene>
    <name evidence="11" type="ORF">ENT08_09495</name>
</gene>
<evidence type="ECO:0000256" key="2">
    <source>
        <dbReference type="ARBA" id="ARBA00006555"/>
    </source>
</evidence>
<proteinExistence type="inferred from homology"/>
<comment type="subcellular location">
    <subcellularLocation>
        <location evidence="1">Cell inner membrane</location>
        <topology evidence="1">Single-pass membrane protein</topology>
        <orientation evidence="1">Periplasmic side</orientation>
    </subcellularLocation>
</comment>
<evidence type="ECO:0000259" key="10">
    <source>
        <dbReference type="PROSITE" id="PS52015"/>
    </source>
</evidence>
<keyword evidence="8" id="KW-1133">Transmembrane helix</keyword>
<dbReference type="InterPro" id="IPR051045">
    <property type="entry name" value="TonB-dependent_transducer"/>
</dbReference>
<dbReference type="EMBL" id="DSXI01000561">
    <property type="protein sequence ID" value="HGS05946.1"/>
    <property type="molecule type" value="Genomic_DNA"/>
</dbReference>
<dbReference type="GO" id="GO:0005886">
    <property type="term" value="C:plasma membrane"/>
    <property type="evidence" value="ECO:0007669"/>
    <property type="project" value="UniProtKB-SubCell"/>
</dbReference>
<dbReference type="InterPro" id="IPR006260">
    <property type="entry name" value="TonB/TolA_C"/>
</dbReference>